<evidence type="ECO:0000313" key="2">
    <source>
        <dbReference type="EMBL" id="MQL91541.1"/>
    </source>
</evidence>
<evidence type="ECO:0000313" key="3">
    <source>
        <dbReference type="Proteomes" id="UP000652761"/>
    </source>
</evidence>
<feature type="region of interest" description="Disordered" evidence="1">
    <location>
        <begin position="1"/>
        <end position="22"/>
    </location>
</feature>
<feature type="compositionally biased region" description="Low complexity" evidence="1">
    <location>
        <begin position="59"/>
        <end position="68"/>
    </location>
</feature>
<dbReference type="EMBL" id="NMUH01001352">
    <property type="protein sequence ID" value="MQL91541.1"/>
    <property type="molecule type" value="Genomic_DNA"/>
</dbReference>
<evidence type="ECO:0000256" key="1">
    <source>
        <dbReference type="SAM" id="MobiDB-lite"/>
    </source>
</evidence>
<comment type="caution">
    <text evidence="2">The sequence shown here is derived from an EMBL/GenBank/DDBJ whole genome shotgun (WGS) entry which is preliminary data.</text>
</comment>
<accession>A0A843V5N9</accession>
<organism evidence="2 3">
    <name type="scientific">Colocasia esculenta</name>
    <name type="common">Wild taro</name>
    <name type="synonym">Arum esculentum</name>
    <dbReference type="NCBI Taxonomy" id="4460"/>
    <lineage>
        <taxon>Eukaryota</taxon>
        <taxon>Viridiplantae</taxon>
        <taxon>Streptophyta</taxon>
        <taxon>Embryophyta</taxon>
        <taxon>Tracheophyta</taxon>
        <taxon>Spermatophyta</taxon>
        <taxon>Magnoliopsida</taxon>
        <taxon>Liliopsida</taxon>
        <taxon>Araceae</taxon>
        <taxon>Aroideae</taxon>
        <taxon>Colocasieae</taxon>
        <taxon>Colocasia</taxon>
    </lineage>
</organism>
<feature type="compositionally biased region" description="Basic and acidic residues" evidence="1">
    <location>
        <begin position="99"/>
        <end position="112"/>
    </location>
</feature>
<gene>
    <name evidence="2" type="ORF">Taro_024151</name>
</gene>
<keyword evidence="3" id="KW-1185">Reference proteome</keyword>
<protein>
    <submittedName>
        <fullName evidence="2">Uncharacterized protein</fullName>
    </submittedName>
</protein>
<feature type="region of interest" description="Disordered" evidence="1">
    <location>
        <begin position="54"/>
        <end position="122"/>
    </location>
</feature>
<sequence>MYGGLPTSGRTTPPSRGWSRAVPTSVGTFRSIASTRWFRSTTGWWRALWDSTRSRTGRSRSGSSWTTGSGEGRRWSLRLPVTRTTSGLMPGSTGPRCTRGPDDRLTLRDGSPRSRASSIPLSSSETTSRRWWTSCGQSWTGRSRWWEVLPPPERIPAALF</sequence>
<name>A0A843V5N9_COLES</name>
<dbReference type="Proteomes" id="UP000652761">
    <property type="component" value="Unassembled WGS sequence"/>
</dbReference>
<dbReference type="AlphaFoldDB" id="A0A843V5N9"/>
<reference evidence="2" key="1">
    <citation type="submission" date="2017-07" db="EMBL/GenBank/DDBJ databases">
        <title>Taro Niue Genome Assembly and Annotation.</title>
        <authorList>
            <person name="Atibalentja N."/>
            <person name="Keating K."/>
            <person name="Fields C.J."/>
        </authorList>
    </citation>
    <scope>NUCLEOTIDE SEQUENCE</scope>
    <source>
        <strain evidence="2">Niue_2</strain>
        <tissue evidence="2">Leaf</tissue>
    </source>
</reference>
<proteinExistence type="predicted"/>
<feature type="compositionally biased region" description="Low complexity" evidence="1">
    <location>
        <begin position="113"/>
        <end position="122"/>
    </location>
</feature>